<dbReference type="RefSeq" id="WP_190999936.1">
    <property type="nucleotide sequence ID" value="NZ_JACXSI010000069.1"/>
</dbReference>
<keyword evidence="2" id="KW-1185">Reference proteome</keyword>
<comment type="caution">
    <text evidence="1">The sequence shown here is derived from an EMBL/GenBank/DDBJ whole genome shotgun (WGS) entry which is preliminary data.</text>
</comment>
<evidence type="ECO:0000313" key="1">
    <source>
        <dbReference type="EMBL" id="MBD3110402.1"/>
    </source>
</evidence>
<dbReference type="InterPro" id="IPR019615">
    <property type="entry name" value="DUF2487"/>
</dbReference>
<dbReference type="AlphaFoldDB" id="A0A927CZ84"/>
<dbReference type="EMBL" id="JACXSI010000069">
    <property type="protein sequence ID" value="MBD3110402.1"/>
    <property type="molecule type" value="Genomic_DNA"/>
</dbReference>
<proteinExistence type="predicted"/>
<name>A0A927CZ84_9BACI</name>
<protein>
    <submittedName>
        <fullName evidence="1">YpiF family protein</fullName>
    </submittedName>
</protein>
<gene>
    <name evidence="1" type="ORF">IEO70_18920</name>
</gene>
<sequence>MKWLPQDMDMFFQAREYVDTAVMPLIGLTFKEQAKQSASVHDFISIVSRQVEQQFKGRVLLMPPLTYCSDWSKEERLELLLKWKADLDKQFSHVLFLTSDAEWKTLEMEIGQSLLWISPIPLEHLEEKYKQPMMEEQVKMLLKVISQKWKK</sequence>
<evidence type="ECO:0000313" key="2">
    <source>
        <dbReference type="Proteomes" id="UP000602076"/>
    </source>
</evidence>
<accession>A0A927CZ84</accession>
<dbReference type="Pfam" id="PF10673">
    <property type="entry name" value="DUF2487"/>
    <property type="match status" value="1"/>
</dbReference>
<dbReference type="Proteomes" id="UP000602076">
    <property type="component" value="Unassembled WGS sequence"/>
</dbReference>
<organism evidence="1 2">
    <name type="scientific">Peribacillus faecalis</name>
    <dbReference type="NCBI Taxonomy" id="2772559"/>
    <lineage>
        <taxon>Bacteria</taxon>
        <taxon>Bacillati</taxon>
        <taxon>Bacillota</taxon>
        <taxon>Bacilli</taxon>
        <taxon>Bacillales</taxon>
        <taxon>Bacillaceae</taxon>
        <taxon>Peribacillus</taxon>
    </lineage>
</organism>
<reference evidence="1" key="1">
    <citation type="submission" date="2020-09" db="EMBL/GenBank/DDBJ databases">
        <title>Bacillus faecalis sp. nov., a moderately halophilic bacterium isolated from cow faeces.</title>
        <authorList>
            <person name="Jiang L."/>
            <person name="Lee J."/>
        </authorList>
    </citation>
    <scope>NUCLEOTIDE SEQUENCE</scope>
    <source>
        <strain evidence="1">AGMB 02131</strain>
    </source>
</reference>